<gene>
    <name evidence="2" type="ORF">KDB89_04970</name>
</gene>
<accession>A0ABX8SKA8</accession>
<dbReference type="Pfam" id="PF10105">
    <property type="entry name" value="DUF2344"/>
    <property type="match status" value="1"/>
</dbReference>
<keyword evidence="3" id="KW-1185">Reference proteome</keyword>
<feature type="domain" description="DUF2344" evidence="1">
    <location>
        <begin position="98"/>
        <end position="276"/>
    </location>
</feature>
<organism evidence="2 3">
    <name type="scientific">Tessaracoccus palaemonis</name>
    <dbReference type="NCBI Taxonomy" id="2829499"/>
    <lineage>
        <taxon>Bacteria</taxon>
        <taxon>Bacillati</taxon>
        <taxon>Actinomycetota</taxon>
        <taxon>Actinomycetes</taxon>
        <taxon>Propionibacteriales</taxon>
        <taxon>Propionibacteriaceae</taxon>
        <taxon>Tessaracoccus</taxon>
    </lineage>
</organism>
<name>A0ABX8SKA8_9ACTN</name>
<sequence>MVGSDVSSPAVAPLRPRSTVISVSTGPIEEATGRRLKANARIATRGHHRLSQVIVSGLFSSGEGEPRHPILVVGQRPVTLHAVGNRQPPVQQAPPAQKLRLRYAKRGPGRFTSHRDFGRALERALRRAEIPMAYSSGFNPHPRISYANAAPTSAASEAEYVELGLREVCDPAKIIAALNEVLPTGFVVLAATDAVKASLGDLLQASDWVLKVAGAEPGVLAGAVAGLLARDEFPVERMTKNGLRSFDVRSAIISLEATDDETLRLRSIHQTPLVRPDDVMTALRMIDDRVPQQALLTRLVQGPLRDGEIGDPLS</sequence>
<evidence type="ECO:0000313" key="3">
    <source>
        <dbReference type="Proteomes" id="UP000824504"/>
    </source>
</evidence>
<proteinExistence type="predicted"/>
<dbReference type="EMBL" id="CP079216">
    <property type="protein sequence ID" value="QXT63822.1"/>
    <property type="molecule type" value="Genomic_DNA"/>
</dbReference>
<dbReference type="NCBIfam" id="TIGR03936">
    <property type="entry name" value="sam_1_link_chp"/>
    <property type="match status" value="1"/>
</dbReference>
<protein>
    <submittedName>
        <fullName evidence="2">TIGR03936 family radical SAM-associated protein</fullName>
    </submittedName>
</protein>
<evidence type="ECO:0000313" key="2">
    <source>
        <dbReference type="EMBL" id="QXT63822.1"/>
    </source>
</evidence>
<dbReference type="InterPro" id="IPR018768">
    <property type="entry name" value="DUF2344"/>
</dbReference>
<dbReference type="Proteomes" id="UP000824504">
    <property type="component" value="Chromosome"/>
</dbReference>
<reference evidence="2 3" key="1">
    <citation type="submission" date="2021-07" db="EMBL/GenBank/DDBJ databases">
        <title>complete genome sequencing of Tessaracoccus sp.J1M15.</title>
        <authorList>
            <person name="Bae J.-W."/>
            <person name="Kim D.-y."/>
        </authorList>
    </citation>
    <scope>NUCLEOTIDE SEQUENCE [LARGE SCALE GENOMIC DNA]</scope>
    <source>
        <strain evidence="2 3">J1M15</strain>
    </source>
</reference>
<evidence type="ECO:0000259" key="1">
    <source>
        <dbReference type="Pfam" id="PF10105"/>
    </source>
</evidence>